<comment type="function">
    <text evidence="8">Catalyzes the ATP-dependent phosphorylation of fructose-l-phosphate to fructose-l,6-bisphosphate.</text>
</comment>
<dbReference type="InterPro" id="IPR011611">
    <property type="entry name" value="PfkB_dom"/>
</dbReference>
<dbReference type="NCBIfam" id="TIGR03828">
    <property type="entry name" value="pfkB"/>
    <property type="match status" value="1"/>
</dbReference>
<dbReference type="PIRSF" id="PIRSF000535">
    <property type="entry name" value="1PFK/6PFK/LacC"/>
    <property type="match status" value="1"/>
</dbReference>
<dbReference type="PROSITE" id="PS00583">
    <property type="entry name" value="PFKB_KINASES_1"/>
    <property type="match status" value="1"/>
</dbReference>
<dbReference type="InterPro" id="IPR017583">
    <property type="entry name" value="Tagatose/fructose_Pkinase"/>
</dbReference>
<dbReference type="NCBIfam" id="TIGR03168">
    <property type="entry name" value="1-PFK"/>
    <property type="match status" value="1"/>
</dbReference>
<dbReference type="InterPro" id="IPR002173">
    <property type="entry name" value="Carboh/pur_kinase_PfkB_CS"/>
</dbReference>
<keyword evidence="5 7" id="KW-0067">ATP-binding</keyword>
<protein>
    <recommendedName>
        <fullName evidence="7">Tagatose-6-phosphate kinase</fullName>
        <ecNumber evidence="7">2.7.1.144</ecNumber>
    </recommendedName>
</protein>
<dbReference type="InterPro" id="IPR029056">
    <property type="entry name" value="Ribokinase-like"/>
</dbReference>
<dbReference type="PANTHER" id="PTHR46566:SF1">
    <property type="entry name" value="1-PHOSPHOFRUCTOKINASE"/>
    <property type="match status" value="1"/>
</dbReference>
<accession>A0ABZ0KXY9</accession>
<evidence type="ECO:0000256" key="7">
    <source>
        <dbReference type="PIRNR" id="PIRNR000535"/>
    </source>
</evidence>
<proteinExistence type="inferred from homology"/>
<comment type="catalytic activity">
    <reaction evidence="6 8">
        <text>beta-D-fructose 1-phosphate + ATP = beta-D-fructose 1,6-bisphosphate + ADP + H(+)</text>
        <dbReference type="Rhea" id="RHEA:14213"/>
        <dbReference type="ChEBI" id="CHEBI:15378"/>
        <dbReference type="ChEBI" id="CHEBI:30616"/>
        <dbReference type="ChEBI" id="CHEBI:32966"/>
        <dbReference type="ChEBI" id="CHEBI:138881"/>
        <dbReference type="ChEBI" id="CHEBI:456216"/>
        <dbReference type="EC" id="2.7.1.56"/>
    </reaction>
</comment>
<dbReference type="PANTHER" id="PTHR46566">
    <property type="entry name" value="1-PHOSPHOFRUCTOKINASE-RELATED"/>
    <property type="match status" value="1"/>
</dbReference>
<evidence type="ECO:0000256" key="8">
    <source>
        <dbReference type="RuleBase" id="RU369061"/>
    </source>
</evidence>
<dbReference type="CDD" id="cd01164">
    <property type="entry name" value="FruK_PfkB_like"/>
    <property type="match status" value="1"/>
</dbReference>
<gene>
    <name evidence="10" type="primary">pfkB</name>
    <name evidence="10" type="ORF">PGH26_12895</name>
</gene>
<evidence type="ECO:0000256" key="1">
    <source>
        <dbReference type="ARBA" id="ARBA00005380"/>
    </source>
</evidence>
<dbReference type="RefSeq" id="WP_323691451.1">
    <property type="nucleotide sequence ID" value="NZ_CP116341.1"/>
</dbReference>
<dbReference type="SUPFAM" id="SSF53613">
    <property type="entry name" value="Ribokinase-like"/>
    <property type="match status" value="1"/>
</dbReference>
<dbReference type="GO" id="GO:0008662">
    <property type="term" value="F:1-phosphofructokinase activity"/>
    <property type="evidence" value="ECO:0007669"/>
    <property type="project" value="UniProtKB-EC"/>
</dbReference>
<dbReference type="Proteomes" id="UP001303532">
    <property type="component" value="Chromosome"/>
</dbReference>
<evidence type="ECO:0000256" key="5">
    <source>
        <dbReference type="ARBA" id="ARBA00022840"/>
    </source>
</evidence>
<name>A0ABZ0KXY9_9BACL</name>
<keyword evidence="4 8" id="KW-0418">Kinase</keyword>
<evidence type="ECO:0000313" key="11">
    <source>
        <dbReference type="Proteomes" id="UP001303532"/>
    </source>
</evidence>
<keyword evidence="7" id="KW-0423">Lactose metabolism</keyword>
<dbReference type="Pfam" id="PF00294">
    <property type="entry name" value="PfkB"/>
    <property type="match status" value="1"/>
</dbReference>
<dbReference type="EC" id="2.7.1.144" evidence="7"/>
<evidence type="ECO:0000259" key="9">
    <source>
        <dbReference type="Pfam" id="PF00294"/>
    </source>
</evidence>
<comment type="similarity">
    <text evidence="1">Belongs to the carbohydrate kinase pfkB family.</text>
</comment>
<comment type="catalytic activity">
    <reaction evidence="7">
        <text>D-tagatofuranose 6-phosphate + ATP = D-tagatofuranose 1,6-bisphosphate + ADP + H(+)</text>
        <dbReference type="Rhea" id="RHEA:12420"/>
        <dbReference type="ChEBI" id="CHEBI:15378"/>
        <dbReference type="ChEBI" id="CHEBI:30616"/>
        <dbReference type="ChEBI" id="CHEBI:58694"/>
        <dbReference type="ChEBI" id="CHEBI:58695"/>
        <dbReference type="ChEBI" id="CHEBI:456216"/>
        <dbReference type="EC" id="2.7.1.144"/>
    </reaction>
</comment>
<evidence type="ECO:0000256" key="6">
    <source>
        <dbReference type="ARBA" id="ARBA00047745"/>
    </source>
</evidence>
<dbReference type="Gene3D" id="3.40.1190.20">
    <property type="match status" value="1"/>
</dbReference>
<evidence type="ECO:0000256" key="3">
    <source>
        <dbReference type="ARBA" id="ARBA00022741"/>
    </source>
</evidence>
<comment type="pathway">
    <text evidence="7">Carbohydrate metabolism; D-tagatose 6-phosphate degradation; D-glyceraldehyde 3-phosphate and glycerone phosphate from D-tagatose 6-phosphate: step 1/2.</text>
</comment>
<dbReference type="InterPro" id="IPR022463">
    <property type="entry name" value="1-PFruKinase"/>
</dbReference>
<keyword evidence="2 7" id="KW-0808">Transferase</keyword>
<evidence type="ECO:0000256" key="4">
    <source>
        <dbReference type="ARBA" id="ARBA00022777"/>
    </source>
</evidence>
<organism evidence="10 11">
    <name type="scientific">Sporosarcina jeotgali</name>
    <dbReference type="NCBI Taxonomy" id="3020056"/>
    <lineage>
        <taxon>Bacteria</taxon>
        <taxon>Bacillati</taxon>
        <taxon>Bacillota</taxon>
        <taxon>Bacilli</taxon>
        <taxon>Bacillales</taxon>
        <taxon>Caryophanaceae</taxon>
        <taxon>Sporosarcina</taxon>
    </lineage>
</organism>
<feature type="domain" description="Carbohydrate kinase PfkB" evidence="9">
    <location>
        <begin position="10"/>
        <end position="280"/>
    </location>
</feature>
<evidence type="ECO:0000256" key="2">
    <source>
        <dbReference type="ARBA" id="ARBA00022679"/>
    </source>
</evidence>
<keyword evidence="11" id="KW-1185">Reference proteome</keyword>
<comment type="similarity">
    <text evidence="7">Belongs to the carbohydrate kinase PfkB family. LacC subfamily.</text>
</comment>
<reference evidence="10 11" key="1">
    <citation type="submission" date="2023-01" db="EMBL/GenBank/DDBJ databases">
        <title>Sporosarcina sp. nov., isolated from Korean tranditional fermented seafood 'Jeotgal'.</title>
        <authorList>
            <person name="Yang A.-I."/>
        </authorList>
    </citation>
    <scope>NUCLEOTIDE SEQUENCE [LARGE SCALE GENOMIC DNA]</scope>
    <source>
        <strain evidence="10 11">B2O-1</strain>
    </source>
</reference>
<sequence>MIYTVTLNPSLDYLLTLDSLSLGALNRSTSDHFLAGGKGINVSQVLTELGVPSSAFGFTGGFTGQEVERLLQKNGISTSFISVEGETRVNVKLRAAEETEVNAAGPIIDALRFEKLKAQVKNLGIHDVLVLSGSIPASLPEDTYEQFARLCSKSGIRFVVDAEGPSLLKTLPFRPFLIKPNHHELAEMVGADIHSLQDAVKHAKTLVRLGAEQVIVSLAGAGAVYVSDSLSLIANAPEGSVQGSVGAGDSMVAGFLAALEQNASIEQAFQMSIASGSATAFSDRLCTKQQVESLLPQVIVTSLEGGNEQ</sequence>
<evidence type="ECO:0000313" key="10">
    <source>
        <dbReference type="EMBL" id="WOV83764.1"/>
    </source>
</evidence>
<keyword evidence="3 7" id="KW-0547">Nucleotide-binding</keyword>
<dbReference type="EMBL" id="CP116341">
    <property type="protein sequence ID" value="WOV83764.1"/>
    <property type="molecule type" value="Genomic_DNA"/>
</dbReference>